<name>A0ABP9L1T3_9NOCA</name>
<dbReference type="RefSeq" id="WP_345499593.1">
    <property type="nucleotide sequence ID" value="NZ_BAABJM010000009.1"/>
</dbReference>
<feature type="region of interest" description="Disordered" evidence="1">
    <location>
        <begin position="195"/>
        <end position="241"/>
    </location>
</feature>
<dbReference type="Pfam" id="PF14063">
    <property type="entry name" value="DUF4254"/>
    <property type="match status" value="1"/>
</dbReference>
<evidence type="ECO:0000256" key="1">
    <source>
        <dbReference type="SAM" id="MobiDB-lite"/>
    </source>
</evidence>
<proteinExistence type="predicted"/>
<dbReference type="EMBL" id="BAABJM010000009">
    <property type="protein sequence ID" value="GAA5068435.1"/>
    <property type="molecule type" value="Genomic_DNA"/>
</dbReference>
<evidence type="ECO:0000313" key="2">
    <source>
        <dbReference type="EMBL" id="GAA5068435.1"/>
    </source>
</evidence>
<protein>
    <recommendedName>
        <fullName evidence="4">DUF4254 domain-containing protein</fullName>
    </recommendedName>
</protein>
<evidence type="ECO:0008006" key="4">
    <source>
        <dbReference type="Google" id="ProtNLM"/>
    </source>
</evidence>
<gene>
    <name evidence="2" type="ORF">GCM10023318_58750</name>
</gene>
<reference evidence="3" key="1">
    <citation type="journal article" date="2019" name="Int. J. Syst. Evol. Microbiol.">
        <title>The Global Catalogue of Microorganisms (GCM) 10K type strain sequencing project: providing services to taxonomists for standard genome sequencing and annotation.</title>
        <authorList>
            <consortium name="The Broad Institute Genomics Platform"/>
            <consortium name="The Broad Institute Genome Sequencing Center for Infectious Disease"/>
            <person name="Wu L."/>
            <person name="Ma J."/>
        </authorList>
    </citation>
    <scope>NUCLEOTIDE SEQUENCE [LARGE SCALE GENOMIC DNA]</scope>
    <source>
        <strain evidence="3">JCM 18298</strain>
    </source>
</reference>
<organism evidence="2 3">
    <name type="scientific">Nocardia callitridis</name>
    <dbReference type="NCBI Taxonomy" id="648753"/>
    <lineage>
        <taxon>Bacteria</taxon>
        <taxon>Bacillati</taxon>
        <taxon>Actinomycetota</taxon>
        <taxon>Actinomycetes</taxon>
        <taxon>Mycobacteriales</taxon>
        <taxon>Nocardiaceae</taxon>
        <taxon>Nocardia</taxon>
    </lineage>
</organism>
<dbReference type="InterPro" id="IPR025350">
    <property type="entry name" value="DUF4254"/>
</dbReference>
<evidence type="ECO:0000313" key="3">
    <source>
        <dbReference type="Proteomes" id="UP001500603"/>
    </source>
</evidence>
<comment type="caution">
    <text evidence="2">The sequence shown here is derived from an EMBL/GenBank/DDBJ whole genome shotgun (WGS) entry which is preliminary data.</text>
</comment>
<dbReference type="Proteomes" id="UP001500603">
    <property type="component" value="Unassembled WGS sequence"/>
</dbReference>
<accession>A0ABP9L1T3</accession>
<keyword evidence="3" id="KW-1185">Reference proteome</keyword>
<feature type="compositionally biased region" description="Polar residues" evidence="1">
    <location>
        <begin position="196"/>
        <end position="218"/>
    </location>
</feature>
<sequence length="241" mass="26075">MTPSLPTRSDLLRACRGETTTAHPLLLAARALTVLHQATRAALPCEAAATTSEALCDAVWETTLSVAAATAAGEERSRCRRASSEYPNATAIQHDSTVTACRQRLIARADYIRTIDRWTATNLPRPPGGAYLHSETLGTVIDRIANYTATAHAALAADDEWDLWFAWERLAEISLAYEDLATELSLGRRRLPTATPADQQLATSESCVEPTRSQQDPSAQDRHPGQGDPRFAGPRGQSARG</sequence>